<proteinExistence type="predicted"/>
<name>A0A5K1AAQ9_9MAGN</name>
<evidence type="ECO:0000313" key="2">
    <source>
        <dbReference type="EMBL" id="VVV99056.1"/>
    </source>
</evidence>
<feature type="region of interest" description="Disordered" evidence="1">
    <location>
        <begin position="68"/>
        <end position="122"/>
    </location>
</feature>
<feature type="region of interest" description="Disordered" evidence="1">
    <location>
        <begin position="1"/>
        <end position="24"/>
    </location>
</feature>
<accession>A0A5K1AAQ9</accession>
<evidence type="ECO:0000256" key="1">
    <source>
        <dbReference type="SAM" id="MobiDB-lite"/>
    </source>
</evidence>
<dbReference type="AlphaFoldDB" id="A0A5K1AAQ9"/>
<sequence>MPPNGDASVNTKETCIEHEKRAEKSIMKKSTNVISNKRMAPQVLMVQQQSEKPWMLPSRVPEGISFLSFEKPSVGDGNKLQVHNVPPPNAEDKTPVGKQNQNTEQSSVETPSVSQGSACPSLPYIKSTEQSSVETPSVSQGSACPSLPYIKSTEQEYKNAPSSTRRAISNALAFASKYQSELRRTSIATSASCLQTSTPKNDSHIGPSLAISGSGSSDRPKTATMILEEFLFGGAKT</sequence>
<organism evidence="2">
    <name type="scientific">Nymphaea colorata</name>
    <name type="common">pocket water lily</name>
    <dbReference type="NCBI Taxonomy" id="210225"/>
    <lineage>
        <taxon>Eukaryota</taxon>
        <taxon>Viridiplantae</taxon>
        <taxon>Streptophyta</taxon>
        <taxon>Embryophyta</taxon>
        <taxon>Tracheophyta</taxon>
        <taxon>Spermatophyta</taxon>
        <taxon>Magnoliopsida</taxon>
        <taxon>Nymphaeales</taxon>
        <taxon>Nymphaeaceae</taxon>
        <taxon>Nymphaea</taxon>
    </lineage>
</organism>
<dbReference type="EMBL" id="LR721780">
    <property type="protein sequence ID" value="VVV99056.1"/>
    <property type="molecule type" value="Genomic_DNA"/>
</dbReference>
<gene>
    <name evidence="2" type="ORF">NYM_LOCUS12902</name>
</gene>
<feature type="compositionally biased region" description="Polar residues" evidence="1">
    <location>
        <begin position="97"/>
        <end position="118"/>
    </location>
</feature>
<feature type="compositionally biased region" description="Basic and acidic residues" evidence="1">
    <location>
        <begin position="14"/>
        <end position="24"/>
    </location>
</feature>
<feature type="region of interest" description="Disordered" evidence="1">
    <location>
        <begin position="195"/>
        <end position="220"/>
    </location>
</feature>
<protein>
    <submittedName>
        <fullName evidence="2">Uncharacterized protein</fullName>
    </submittedName>
</protein>
<reference evidence="2" key="1">
    <citation type="submission" date="2019-09" db="EMBL/GenBank/DDBJ databases">
        <authorList>
            <person name="Zhang L."/>
        </authorList>
    </citation>
    <scope>NUCLEOTIDE SEQUENCE</scope>
</reference>